<protein>
    <submittedName>
        <fullName evidence="1">Uncharacterized protein</fullName>
    </submittedName>
</protein>
<proteinExistence type="predicted"/>
<feature type="non-terminal residue" evidence="1">
    <location>
        <position position="70"/>
    </location>
</feature>
<organism evidence="1 2">
    <name type="scientific">Mycena citricolor</name>
    <dbReference type="NCBI Taxonomy" id="2018698"/>
    <lineage>
        <taxon>Eukaryota</taxon>
        <taxon>Fungi</taxon>
        <taxon>Dikarya</taxon>
        <taxon>Basidiomycota</taxon>
        <taxon>Agaricomycotina</taxon>
        <taxon>Agaricomycetes</taxon>
        <taxon>Agaricomycetidae</taxon>
        <taxon>Agaricales</taxon>
        <taxon>Marasmiineae</taxon>
        <taxon>Mycenaceae</taxon>
        <taxon>Mycena</taxon>
    </lineage>
</organism>
<name>A0AAD2HGT1_9AGAR</name>
<accession>A0AAD2HGT1</accession>
<evidence type="ECO:0000313" key="2">
    <source>
        <dbReference type="Proteomes" id="UP001295794"/>
    </source>
</evidence>
<dbReference type="EMBL" id="CAVNYO010000399">
    <property type="protein sequence ID" value="CAK5273812.1"/>
    <property type="molecule type" value="Genomic_DNA"/>
</dbReference>
<comment type="caution">
    <text evidence="1">The sequence shown here is derived from an EMBL/GenBank/DDBJ whole genome shotgun (WGS) entry which is preliminary data.</text>
</comment>
<dbReference type="Proteomes" id="UP001295794">
    <property type="component" value="Unassembled WGS sequence"/>
</dbReference>
<sequence>MSEYDIIGLICVACLDVCAGICFDFTSLRHSFTENLCSCSCCRCCQPPSDDDEVDEERAPLLRNAISQPQ</sequence>
<dbReference type="AlphaFoldDB" id="A0AAD2HGT1"/>
<keyword evidence="2" id="KW-1185">Reference proteome</keyword>
<reference evidence="1" key="1">
    <citation type="submission" date="2023-11" db="EMBL/GenBank/DDBJ databases">
        <authorList>
            <person name="De Vega J J."/>
            <person name="De Vega J J."/>
        </authorList>
    </citation>
    <scope>NUCLEOTIDE SEQUENCE</scope>
</reference>
<evidence type="ECO:0000313" key="1">
    <source>
        <dbReference type="EMBL" id="CAK5273812.1"/>
    </source>
</evidence>
<gene>
    <name evidence="1" type="ORF">MYCIT1_LOCUS20537</name>
</gene>